<name>C7G5I2_9FIRM</name>
<protein>
    <submittedName>
        <fullName evidence="1">Uncharacterized protein</fullName>
    </submittedName>
</protein>
<dbReference type="HOGENOM" id="CLU_068216_0_0_9"/>
<evidence type="ECO:0000313" key="2">
    <source>
        <dbReference type="Proteomes" id="UP000004828"/>
    </source>
</evidence>
<proteinExistence type="predicted"/>
<gene>
    <name evidence="1" type="ORF">ROSINTL182_05140</name>
</gene>
<dbReference type="RefSeq" id="WP_006855271.1">
    <property type="nucleotide sequence ID" value="NZ_GG692713.1"/>
</dbReference>
<organism evidence="1 2">
    <name type="scientific">Roseburia intestinalis L1-82</name>
    <dbReference type="NCBI Taxonomy" id="536231"/>
    <lineage>
        <taxon>Bacteria</taxon>
        <taxon>Bacillati</taxon>
        <taxon>Bacillota</taxon>
        <taxon>Clostridia</taxon>
        <taxon>Lachnospirales</taxon>
        <taxon>Lachnospiraceae</taxon>
        <taxon>Roseburia</taxon>
    </lineage>
</organism>
<sequence>MEDNKDYIELHLSDAFICAESNHLTTDAASRQPVVTTDIPVSDIDVPDSAAQNTSSAIGTRPCLECTARVYNINYGHNQELMARCRTLEEYSILIGRISSKVRTGIPLEQAADAAVQECIRNGILKDFLIKHRSEVVGMLLEEFDMDEYIKMERRDSYADGHEDGLAMGLAEGLAEGKRLEQLHIIHNMFQENIPAQSCAKLLNKDTAFIDKVYSLCQAHPDWSDEDLYNSLKEN</sequence>
<dbReference type="Proteomes" id="UP000004828">
    <property type="component" value="Unassembled WGS sequence"/>
</dbReference>
<reference evidence="1 2" key="1">
    <citation type="submission" date="2009-08" db="EMBL/GenBank/DDBJ databases">
        <authorList>
            <person name="Weinstock G."/>
            <person name="Sodergren E."/>
            <person name="Clifton S."/>
            <person name="Fulton L."/>
            <person name="Fulton B."/>
            <person name="Courtney L."/>
            <person name="Fronick C."/>
            <person name="Harrison M."/>
            <person name="Strong C."/>
            <person name="Farmer C."/>
            <person name="Delahaunty K."/>
            <person name="Markovic C."/>
            <person name="Hall O."/>
            <person name="Minx P."/>
            <person name="Tomlinson C."/>
            <person name="Mitreva M."/>
            <person name="Nelson J."/>
            <person name="Hou S."/>
            <person name="Wollam A."/>
            <person name="Pepin K.H."/>
            <person name="Johnson M."/>
            <person name="Bhonagiri V."/>
            <person name="Nash W.E."/>
            <person name="Warren W."/>
            <person name="Chinwalla A."/>
            <person name="Mardis E.R."/>
            <person name="Wilson R.K."/>
        </authorList>
    </citation>
    <scope>NUCLEOTIDE SEQUENCE [LARGE SCALE GENOMIC DNA]</scope>
    <source>
        <strain evidence="1 2">L1-82</strain>
    </source>
</reference>
<dbReference type="AlphaFoldDB" id="C7G5I2"/>
<dbReference type="GeneID" id="71454224"/>
<accession>C7G5I2</accession>
<comment type="caution">
    <text evidence="1">The sequence shown here is derived from an EMBL/GenBank/DDBJ whole genome shotgun (WGS) entry which is preliminary data.</text>
</comment>
<evidence type="ECO:0000313" key="1">
    <source>
        <dbReference type="EMBL" id="EEV02952.1"/>
    </source>
</evidence>
<dbReference type="EMBL" id="ABYJ02000004">
    <property type="protein sequence ID" value="EEV02952.1"/>
    <property type="molecule type" value="Genomic_DNA"/>
</dbReference>